<keyword evidence="1" id="KW-0472">Membrane</keyword>
<gene>
    <name evidence="2" type="ORF">DF168_01988</name>
</gene>
<evidence type="ECO:0000313" key="2">
    <source>
        <dbReference type="EMBL" id="AWT60768.1"/>
    </source>
</evidence>
<feature type="transmembrane region" description="Helical" evidence="1">
    <location>
        <begin position="67"/>
        <end position="86"/>
    </location>
</feature>
<feature type="transmembrane region" description="Helical" evidence="1">
    <location>
        <begin position="38"/>
        <end position="55"/>
    </location>
</feature>
<organism evidence="2 3">
    <name type="scientific">Candidatus Moanibacter tarae</name>
    <dbReference type="NCBI Taxonomy" id="2200854"/>
    <lineage>
        <taxon>Bacteria</taxon>
        <taxon>Pseudomonadati</taxon>
        <taxon>Verrucomicrobiota</taxon>
        <taxon>Opitutia</taxon>
        <taxon>Puniceicoccales</taxon>
        <taxon>Puniceicoccales incertae sedis</taxon>
        <taxon>Candidatus Moanibacter</taxon>
    </lineage>
</organism>
<accession>A0A2Z4AHR1</accession>
<keyword evidence="1" id="KW-0812">Transmembrane</keyword>
<feature type="transmembrane region" description="Helical" evidence="1">
    <location>
        <begin position="120"/>
        <end position="138"/>
    </location>
</feature>
<keyword evidence="1" id="KW-1133">Transmembrane helix</keyword>
<dbReference type="EMBL" id="CP029803">
    <property type="protein sequence ID" value="AWT60768.1"/>
    <property type="molecule type" value="Genomic_DNA"/>
</dbReference>
<sequence length="178" mass="19945">MSLFSATLFTGVSLVLTGGFLIWNGVSVGQLAKKSLRSFPLTLIIMSVAGSWFLYNITRLGVADFGNYKGFLFIFFLGICFFAFFYARDFLAVRGGAVLVMLLAKVLLEAAYMQEPQSRLFMVGFVYLCVITALYLGTVPYRLRDFFDWLFAKAIRAKFLGYLSGLYGVFLCGIAFTY</sequence>
<dbReference type="AlphaFoldDB" id="A0A2Z4AHR1"/>
<dbReference type="KEGG" id="mtar:DF168_01988"/>
<name>A0A2Z4AHR1_9BACT</name>
<evidence type="ECO:0000256" key="1">
    <source>
        <dbReference type="SAM" id="Phobius"/>
    </source>
</evidence>
<proteinExistence type="predicted"/>
<dbReference type="Proteomes" id="UP000247465">
    <property type="component" value="Chromosome"/>
</dbReference>
<evidence type="ECO:0000313" key="3">
    <source>
        <dbReference type="Proteomes" id="UP000247465"/>
    </source>
</evidence>
<feature type="transmembrane region" description="Helical" evidence="1">
    <location>
        <begin position="6"/>
        <end position="26"/>
    </location>
</feature>
<reference evidence="2 3" key="1">
    <citation type="submission" date="2018-06" db="EMBL/GenBank/DDBJ databases">
        <title>Draft Genome Sequence of a Novel Marine Bacterium Related to the Verrucomicrobia.</title>
        <authorList>
            <person name="Vosseberg J."/>
            <person name="Martijn J."/>
            <person name="Ettema T.J.G."/>
        </authorList>
    </citation>
    <scope>NUCLEOTIDE SEQUENCE [LARGE SCALE GENOMIC DNA]</scope>
    <source>
        <strain evidence="2">TARA_B100001123</strain>
    </source>
</reference>
<feature type="transmembrane region" description="Helical" evidence="1">
    <location>
        <begin position="91"/>
        <end position="108"/>
    </location>
</feature>
<protein>
    <submittedName>
        <fullName evidence="2">Uncharacterized protein</fullName>
    </submittedName>
</protein>
<feature type="transmembrane region" description="Helical" evidence="1">
    <location>
        <begin position="159"/>
        <end position="177"/>
    </location>
</feature>